<reference evidence="2" key="1">
    <citation type="submission" date="2017-02" db="EMBL/GenBank/DDBJ databases">
        <authorList>
            <person name="Varghese N."/>
            <person name="Submissions S."/>
        </authorList>
    </citation>
    <scope>NUCLEOTIDE SEQUENCE [LARGE SCALE GENOMIC DNA]</scope>
    <source>
        <strain evidence="2">ATCC BAA-73</strain>
    </source>
</reference>
<proteinExistence type="predicted"/>
<dbReference type="RefSeq" id="WP_078809756.1">
    <property type="nucleotide sequence ID" value="NZ_FUWM01000009.1"/>
</dbReference>
<dbReference type="Proteomes" id="UP000190625">
    <property type="component" value="Unassembled WGS sequence"/>
</dbReference>
<keyword evidence="2" id="KW-1185">Reference proteome</keyword>
<dbReference type="EMBL" id="FUWM01000009">
    <property type="protein sequence ID" value="SJZ58937.1"/>
    <property type="molecule type" value="Genomic_DNA"/>
</dbReference>
<name>A0A1T4LWA7_9FIRM</name>
<accession>A0A1T4LWA7</accession>
<sequence>MYNEELLHQVAGKCPEYESITVAQGYGISFLGNLESLTEAQCDLCVNWDDSHCDIFQEHKVKY</sequence>
<protein>
    <submittedName>
        <fullName evidence="1">Uncharacterized protein</fullName>
    </submittedName>
</protein>
<dbReference type="AlphaFoldDB" id="A0A1T4LWA7"/>
<organism evidence="1 2">
    <name type="scientific">Selenihalanaerobacter shriftii</name>
    <dbReference type="NCBI Taxonomy" id="142842"/>
    <lineage>
        <taxon>Bacteria</taxon>
        <taxon>Bacillati</taxon>
        <taxon>Bacillota</taxon>
        <taxon>Clostridia</taxon>
        <taxon>Halanaerobiales</taxon>
        <taxon>Halobacteroidaceae</taxon>
        <taxon>Selenihalanaerobacter</taxon>
    </lineage>
</organism>
<evidence type="ECO:0000313" key="1">
    <source>
        <dbReference type="EMBL" id="SJZ58937.1"/>
    </source>
</evidence>
<dbReference type="OrthoDB" id="1684524at2"/>
<evidence type="ECO:0000313" key="2">
    <source>
        <dbReference type="Proteomes" id="UP000190625"/>
    </source>
</evidence>
<dbReference type="STRING" id="142842.SAMN02745118_01272"/>
<gene>
    <name evidence="1" type="ORF">SAMN02745118_01272</name>
</gene>